<evidence type="ECO:0000256" key="8">
    <source>
        <dbReference type="HAMAP-Rule" id="MF_01430"/>
    </source>
</evidence>
<evidence type="ECO:0000313" key="12">
    <source>
        <dbReference type="Proteomes" id="UP001446205"/>
    </source>
</evidence>
<dbReference type="PANTHER" id="PTHR12815">
    <property type="entry name" value="SORTING AND ASSEMBLY MACHINERY SAMM50 PROTEIN FAMILY MEMBER"/>
    <property type="match status" value="1"/>
</dbReference>
<feature type="domain" description="POTRA" evidence="10">
    <location>
        <begin position="279"/>
        <end position="355"/>
    </location>
</feature>
<evidence type="ECO:0000256" key="2">
    <source>
        <dbReference type="ARBA" id="ARBA00022452"/>
    </source>
</evidence>
<evidence type="ECO:0000259" key="10">
    <source>
        <dbReference type="PROSITE" id="PS51779"/>
    </source>
</evidence>
<feature type="domain" description="POTRA" evidence="10">
    <location>
        <begin position="188"/>
        <end position="276"/>
    </location>
</feature>
<dbReference type="NCBIfam" id="TIGR03303">
    <property type="entry name" value="OM_YaeT"/>
    <property type="match status" value="1"/>
</dbReference>
<dbReference type="InterPro" id="IPR000184">
    <property type="entry name" value="Bac_surfAg_D15"/>
</dbReference>
<sequence precursor="true">MNRKTSQILPAGSPLRALVLASLLGCAALPAWGFDSFTVSDIEVRGLQQTEVGTVYNYLPVRTGTMLDEEGAREAIRALYATGFFEDVQLGREGDKLVVTVRERPTIARINLKGVKAFPEDKLKESLQDIGLVERRVFNAATLDQVVTELERQYYGMGYYAAKVEVDVKTLERNRVQVDVQVDEGKPAKIHQVNVVGNDAYPRKRILGLFSLSPTGALSWFSKNDQYSRQKLAGDLEKLRSYYMDRGYLDFDIESTQVTISPDRRNVFVTVNIKEGPIYRVRDVSLSGESELPKETLRKLITVKPGALFSRREVTESANAISERLGEVGYAFANVNPVPKVDPDKHEIGFDFQINQGRRVYVRRINVTGNNRTRDNVVRREFRQMEGGWYDASKIRRSRERLNRLGFFDDVSLETPAVPDAPDQVDINVKVTERSTGQFMLGVGYSNAQGILFNGSVTQNNFMGKGQVLSLGVDISDLTKSFNLSFTEPYFTPDGISLGGDLYRTDTNTQRLVIAQYRQVTTGGGVRLGVPITEDINDIMRLGYETTELELSAESPQRYQDFVDQFGNQVSSIKAGNTLVFDTRDSIIFPTRGWNSRLITDGSLPGGDLRYYRVEGKTQYFHPLTSTFTGMLNAEYGFVNGYSGRPVPFFQNFYLGGPNSVRGYRTFSLGPKDKDLVPIGATRKVQFNAEVLFPIPGMADSKNFRASTFFDAGWVYDDKYLPSFGELRKAVGVGFQWISPLGPLRFNLAYPIGVKPDDEKEPFQFTIGTSF</sequence>
<dbReference type="InterPro" id="IPR034746">
    <property type="entry name" value="POTRA"/>
</dbReference>
<reference evidence="11 12" key="1">
    <citation type="submission" date="2024-04" db="EMBL/GenBank/DDBJ databases">
        <authorList>
            <person name="Abashina T."/>
            <person name="Shaikin A."/>
        </authorList>
    </citation>
    <scope>NUCLEOTIDE SEQUENCE [LARGE SCALE GENOMIC DNA]</scope>
    <source>
        <strain evidence="11 12">AAFK</strain>
    </source>
</reference>
<evidence type="ECO:0000256" key="6">
    <source>
        <dbReference type="ARBA" id="ARBA00023136"/>
    </source>
</evidence>
<keyword evidence="6 8" id="KW-0472">Membrane</keyword>
<comment type="similarity">
    <text evidence="8">Belongs to the BamA family.</text>
</comment>
<dbReference type="Gene3D" id="3.10.20.310">
    <property type="entry name" value="membrane protein fhac"/>
    <property type="match status" value="5"/>
</dbReference>
<dbReference type="PROSITE" id="PS51779">
    <property type="entry name" value="POTRA"/>
    <property type="match status" value="5"/>
</dbReference>
<dbReference type="RefSeq" id="WP_341369249.1">
    <property type="nucleotide sequence ID" value="NZ_JBBPCO010000001.1"/>
</dbReference>
<protein>
    <recommendedName>
        <fullName evidence="8 9">Outer membrane protein assembly factor BamA</fullName>
    </recommendedName>
</protein>
<keyword evidence="5 8" id="KW-0677">Repeat</keyword>
<dbReference type="InterPro" id="IPR010827">
    <property type="entry name" value="BamA/TamA_POTRA"/>
</dbReference>
<gene>
    <name evidence="8 11" type="primary">bamA</name>
    <name evidence="11" type="ORF">WOB96_00235</name>
</gene>
<feature type="domain" description="POTRA" evidence="10">
    <location>
        <begin position="360"/>
        <end position="434"/>
    </location>
</feature>
<dbReference type="Pfam" id="PF07244">
    <property type="entry name" value="POTRA"/>
    <property type="match status" value="5"/>
</dbReference>
<keyword evidence="3 8" id="KW-0812">Transmembrane</keyword>
<dbReference type="Proteomes" id="UP001446205">
    <property type="component" value="Unassembled WGS sequence"/>
</dbReference>
<dbReference type="InterPro" id="IPR023707">
    <property type="entry name" value="OM_assembly_BamA"/>
</dbReference>
<keyword evidence="12" id="KW-1185">Reference proteome</keyword>
<evidence type="ECO:0000313" key="11">
    <source>
        <dbReference type="EMBL" id="MEK8088182.1"/>
    </source>
</evidence>
<evidence type="ECO:0000256" key="5">
    <source>
        <dbReference type="ARBA" id="ARBA00022737"/>
    </source>
</evidence>
<evidence type="ECO:0000256" key="4">
    <source>
        <dbReference type="ARBA" id="ARBA00022729"/>
    </source>
</evidence>
<keyword evidence="7 8" id="KW-0998">Cell outer membrane</keyword>
<dbReference type="InterPro" id="IPR039910">
    <property type="entry name" value="D15-like"/>
</dbReference>
<proteinExistence type="inferred from homology"/>
<keyword evidence="4 8" id="KW-0732">Signal</keyword>
<name>A0ABU9D5R1_9PROT</name>
<evidence type="ECO:0000256" key="1">
    <source>
        <dbReference type="ARBA" id="ARBA00004370"/>
    </source>
</evidence>
<dbReference type="PIRSF" id="PIRSF006076">
    <property type="entry name" value="OM_assembly_OMP85"/>
    <property type="match status" value="1"/>
</dbReference>
<evidence type="ECO:0000256" key="7">
    <source>
        <dbReference type="ARBA" id="ARBA00023237"/>
    </source>
</evidence>
<comment type="subcellular location">
    <subcellularLocation>
        <location evidence="8">Cell outer membrane</location>
    </subcellularLocation>
    <subcellularLocation>
        <location evidence="1">Membrane</location>
    </subcellularLocation>
</comment>
<accession>A0ABU9D5R1</accession>
<comment type="function">
    <text evidence="8">Part of the outer membrane protein assembly complex, which is involved in assembly and insertion of beta-barrel proteins into the outer membrane.</text>
</comment>
<dbReference type="Gene3D" id="2.40.160.50">
    <property type="entry name" value="membrane protein fhac: a member of the omp85/tpsb transporter family"/>
    <property type="match status" value="1"/>
</dbReference>
<comment type="caution">
    <text evidence="11">The sequence shown here is derived from an EMBL/GenBank/DDBJ whole genome shotgun (WGS) entry which is preliminary data.</text>
</comment>
<keyword evidence="2 8" id="KW-1134">Transmembrane beta strand</keyword>
<comment type="subunit">
    <text evidence="8">Part of the Bam complex.</text>
</comment>
<feature type="chain" id="PRO_5044928143" description="Outer membrane protein assembly factor BamA" evidence="8">
    <location>
        <begin position="34"/>
        <end position="771"/>
    </location>
</feature>
<feature type="domain" description="POTRA" evidence="10">
    <location>
        <begin position="37"/>
        <end position="104"/>
    </location>
</feature>
<dbReference type="HAMAP" id="MF_01430">
    <property type="entry name" value="OM_assembly_BamA"/>
    <property type="match status" value="1"/>
</dbReference>
<feature type="signal peptide" evidence="8">
    <location>
        <begin position="1"/>
        <end position="33"/>
    </location>
</feature>
<dbReference type="PANTHER" id="PTHR12815:SF23">
    <property type="entry name" value="OUTER MEMBRANE PROTEIN ASSEMBLY FACTOR BAMA"/>
    <property type="match status" value="1"/>
</dbReference>
<dbReference type="EMBL" id="JBBPCO010000001">
    <property type="protein sequence ID" value="MEK8088182.1"/>
    <property type="molecule type" value="Genomic_DNA"/>
</dbReference>
<organism evidence="11 12">
    <name type="scientific">Thermithiobacillus plumbiphilus</name>
    <dbReference type="NCBI Taxonomy" id="1729899"/>
    <lineage>
        <taxon>Bacteria</taxon>
        <taxon>Pseudomonadati</taxon>
        <taxon>Pseudomonadota</taxon>
        <taxon>Acidithiobacillia</taxon>
        <taxon>Acidithiobacillales</taxon>
        <taxon>Thermithiobacillaceae</taxon>
        <taxon>Thermithiobacillus</taxon>
    </lineage>
</organism>
<evidence type="ECO:0000256" key="3">
    <source>
        <dbReference type="ARBA" id="ARBA00022692"/>
    </source>
</evidence>
<dbReference type="Pfam" id="PF01103">
    <property type="entry name" value="Omp85"/>
    <property type="match status" value="1"/>
</dbReference>
<evidence type="ECO:0000256" key="9">
    <source>
        <dbReference type="NCBIfam" id="TIGR03303"/>
    </source>
</evidence>
<feature type="domain" description="POTRA" evidence="10">
    <location>
        <begin position="105"/>
        <end position="185"/>
    </location>
</feature>